<dbReference type="PANTHER" id="PTHR33606">
    <property type="entry name" value="PROTEIN YCII"/>
    <property type="match status" value="1"/>
</dbReference>
<proteinExistence type="inferred from homology"/>
<protein>
    <recommendedName>
        <fullName evidence="2">YCII-related domain-containing protein</fullName>
    </recommendedName>
</protein>
<dbReference type="Gene3D" id="3.30.70.1060">
    <property type="entry name" value="Dimeric alpha+beta barrel"/>
    <property type="match status" value="1"/>
</dbReference>
<keyword evidence="4" id="KW-1185">Reference proteome</keyword>
<dbReference type="PANTHER" id="PTHR33606:SF3">
    <property type="entry name" value="PROTEIN YCII"/>
    <property type="match status" value="1"/>
</dbReference>
<dbReference type="Proteomes" id="UP000585681">
    <property type="component" value="Unassembled WGS sequence"/>
</dbReference>
<accession>A0A840CDM8</accession>
<evidence type="ECO:0000313" key="4">
    <source>
        <dbReference type="Proteomes" id="UP000585681"/>
    </source>
</evidence>
<evidence type="ECO:0000256" key="1">
    <source>
        <dbReference type="ARBA" id="ARBA00007689"/>
    </source>
</evidence>
<name>A0A840CDM8_9RHOB</name>
<sequence length="91" mass="9811">MPLFAVICKDKPGHLETRKANRDAHLSYLKETGVVTQAGPFLDEAGDMCGSLLILEVGALSDAQAWAEGDPYAQAGLFESVAIQHWNRVIG</sequence>
<comment type="similarity">
    <text evidence="1">Belongs to the YciI family.</text>
</comment>
<dbReference type="EMBL" id="JACIEQ010000001">
    <property type="protein sequence ID" value="MBB4021648.1"/>
    <property type="molecule type" value="Genomic_DNA"/>
</dbReference>
<evidence type="ECO:0000259" key="2">
    <source>
        <dbReference type="Pfam" id="PF03795"/>
    </source>
</evidence>
<comment type="caution">
    <text evidence="3">The sequence shown here is derived from an EMBL/GenBank/DDBJ whole genome shotgun (WGS) entry which is preliminary data.</text>
</comment>
<dbReference type="AlphaFoldDB" id="A0A840CDM8"/>
<dbReference type="Pfam" id="PF03795">
    <property type="entry name" value="YCII"/>
    <property type="match status" value="1"/>
</dbReference>
<reference evidence="3" key="1">
    <citation type="submission" date="2020-08" db="EMBL/GenBank/DDBJ databases">
        <title>Genomic Encyclopedia of Type Strains, Phase IV (KMG-IV): sequencing the most valuable type-strain genomes for metagenomic binning, comparative biology and taxonomic classification.</title>
        <authorList>
            <person name="Goeker M."/>
        </authorList>
    </citation>
    <scope>NUCLEOTIDE SEQUENCE [LARGE SCALE GENOMIC DNA]</scope>
    <source>
        <strain evidence="3">DSM 105040</strain>
    </source>
</reference>
<dbReference type="RefSeq" id="WP_054537521.1">
    <property type="nucleotide sequence ID" value="NZ_JACIEQ010000001.1"/>
</dbReference>
<evidence type="ECO:0000313" key="3">
    <source>
        <dbReference type="EMBL" id="MBB4021648.1"/>
    </source>
</evidence>
<dbReference type="InterPro" id="IPR011008">
    <property type="entry name" value="Dimeric_a/b-barrel"/>
</dbReference>
<gene>
    <name evidence="3" type="ORF">GGR17_001439</name>
</gene>
<dbReference type="InterPro" id="IPR005545">
    <property type="entry name" value="YCII"/>
</dbReference>
<organism evidence="3 4">
    <name type="scientific">Actibacterium naphthalenivorans</name>
    <dbReference type="NCBI Taxonomy" id="1614693"/>
    <lineage>
        <taxon>Bacteria</taxon>
        <taxon>Pseudomonadati</taxon>
        <taxon>Pseudomonadota</taxon>
        <taxon>Alphaproteobacteria</taxon>
        <taxon>Rhodobacterales</taxon>
        <taxon>Roseobacteraceae</taxon>
        <taxon>Actibacterium</taxon>
    </lineage>
</organism>
<dbReference type="InterPro" id="IPR051807">
    <property type="entry name" value="Sec-metab_biosynth-assoc"/>
</dbReference>
<feature type="domain" description="YCII-related" evidence="2">
    <location>
        <begin position="3"/>
        <end position="87"/>
    </location>
</feature>
<dbReference type="SUPFAM" id="SSF54909">
    <property type="entry name" value="Dimeric alpha+beta barrel"/>
    <property type="match status" value="1"/>
</dbReference>